<organism evidence="1 2">
    <name type="scientific">Ruegeria halocynthiae</name>
    <dbReference type="NCBI Taxonomy" id="985054"/>
    <lineage>
        <taxon>Bacteria</taxon>
        <taxon>Pseudomonadati</taxon>
        <taxon>Pseudomonadota</taxon>
        <taxon>Alphaproteobacteria</taxon>
        <taxon>Rhodobacterales</taxon>
        <taxon>Roseobacteraceae</taxon>
        <taxon>Ruegeria</taxon>
    </lineage>
</organism>
<keyword evidence="2" id="KW-1185">Reference proteome</keyword>
<evidence type="ECO:0000313" key="1">
    <source>
        <dbReference type="EMBL" id="SDX14785.1"/>
    </source>
</evidence>
<reference evidence="2" key="1">
    <citation type="submission" date="2016-10" db="EMBL/GenBank/DDBJ databases">
        <authorList>
            <person name="Varghese N."/>
            <person name="Submissions S."/>
        </authorList>
    </citation>
    <scope>NUCLEOTIDE SEQUENCE [LARGE SCALE GENOMIC DNA]</scope>
    <source>
        <strain evidence="2">DSM 27839</strain>
    </source>
</reference>
<sequence>MIEMSANPMIQGAIQRAHKERSKAVVRIWGWLFSFR</sequence>
<dbReference type="AlphaFoldDB" id="A0A1H2ZBR4"/>
<dbReference type="STRING" id="985054.SAMN05444358_103162"/>
<dbReference type="Proteomes" id="UP000183400">
    <property type="component" value="Unassembled WGS sequence"/>
</dbReference>
<evidence type="ECO:0000313" key="2">
    <source>
        <dbReference type="Proteomes" id="UP000183400"/>
    </source>
</evidence>
<proteinExistence type="predicted"/>
<protein>
    <submittedName>
        <fullName evidence="1">Uncharacterized protein</fullName>
    </submittedName>
</protein>
<dbReference type="EMBL" id="FNNP01000003">
    <property type="protein sequence ID" value="SDX14785.1"/>
    <property type="molecule type" value="Genomic_DNA"/>
</dbReference>
<name>A0A1H2ZBR4_9RHOB</name>
<gene>
    <name evidence="1" type="ORF">SAMN05444358_103162</name>
</gene>
<accession>A0A1H2ZBR4</accession>